<evidence type="ECO:0000256" key="2">
    <source>
        <dbReference type="ARBA" id="ARBA00022692"/>
    </source>
</evidence>
<dbReference type="CDD" id="cd06178">
    <property type="entry name" value="MFS_unc93-like"/>
    <property type="match status" value="1"/>
</dbReference>
<gene>
    <name evidence="6" type="ORF">PHISCL_07106</name>
</gene>
<feature type="transmembrane region" description="Helical" evidence="5">
    <location>
        <begin position="346"/>
        <end position="364"/>
    </location>
</feature>
<feature type="transmembrane region" description="Helical" evidence="5">
    <location>
        <begin position="124"/>
        <end position="145"/>
    </location>
</feature>
<dbReference type="EMBL" id="MVGC01000296">
    <property type="protein sequence ID" value="RJE20562.1"/>
    <property type="molecule type" value="Genomic_DNA"/>
</dbReference>
<feature type="transmembrane region" description="Helical" evidence="5">
    <location>
        <begin position="187"/>
        <end position="210"/>
    </location>
</feature>
<feature type="transmembrane region" description="Helical" evidence="5">
    <location>
        <begin position="457"/>
        <end position="476"/>
    </location>
</feature>
<dbReference type="GO" id="GO:0022857">
    <property type="term" value="F:transmembrane transporter activity"/>
    <property type="evidence" value="ECO:0007669"/>
    <property type="project" value="InterPro"/>
</dbReference>
<dbReference type="OrthoDB" id="196103at2759"/>
<keyword evidence="3 5" id="KW-1133">Transmembrane helix</keyword>
<sequence length="511" mass="56839">MADVSANEPGTSQPTEKEVMAQQFVDEPTFNEHGEPHRPSGWMYKSFRLGFLYIPWYASPRFQLAMVSFVCFMCPGMFNALSGLGGGGKQDKTLANEMNIALYSTFAVVGFFAGTIVNRIGIRLSLSIGGIGYCIYSISLLVSVHHNVRGFNIFAGALLGVCAGILWSAQGAIMLSYPNEQKKGAYFAWFWGIFNVGACVGSLIALGTNIDVKEAVDVSDGTYIAFIVLMAFGAVLALMLCNGTRVIRSDGSRVVMKKNPSWQSELIGLWETIKFDPYVVLLFPMFWSSNWFYTYQQNAVNGAYFNTRTKPLNGFLYWFAQIIGAMVLGPLLDLKYFRRSVRAKASLVGLFIVTMAVWGGGYAWQKHYTRADVNPKNGWKGWDWTTPGFVGPMFLYFFYGLYDSLWQGCVYWYMGALSNSGRRSANVVGFYKGIQSAGAAVMWSLDRDETPYMNELISNWALLCGSLVIAAPLIFLRIKDTVDIQEDLQNTGETIEEVLPEGHPEKRASVS</sequence>
<feature type="transmembrane region" description="Helical" evidence="5">
    <location>
        <begin position="425"/>
        <end position="445"/>
    </location>
</feature>
<dbReference type="InterPro" id="IPR036259">
    <property type="entry name" value="MFS_trans_sf"/>
</dbReference>
<dbReference type="InterPro" id="IPR011701">
    <property type="entry name" value="MFS"/>
</dbReference>
<keyword evidence="2 5" id="KW-0812">Transmembrane</keyword>
<feature type="transmembrane region" description="Helical" evidence="5">
    <location>
        <begin position="100"/>
        <end position="117"/>
    </location>
</feature>
<feature type="transmembrane region" description="Helical" evidence="5">
    <location>
        <begin position="315"/>
        <end position="334"/>
    </location>
</feature>
<dbReference type="SUPFAM" id="SSF103473">
    <property type="entry name" value="MFS general substrate transporter"/>
    <property type="match status" value="1"/>
</dbReference>
<proteinExistence type="predicted"/>
<dbReference type="PANTHER" id="PTHR23294:SF59">
    <property type="entry name" value="UNC93-LIKE PROTEIN C922.05C"/>
    <property type="match status" value="1"/>
</dbReference>
<feature type="transmembrane region" description="Helical" evidence="5">
    <location>
        <begin position="222"/>
        <end position="241"/>
    </location>
</feature>
<comment type="caution">
    <text evidence="6">The sequence shown here is derived from an EMBL/GenBank/DDBJ whole genome shotgun (WGS) entry which is preliminary data.</text>
</comment>
<dbReference type="PANTHER" id="PTHR23294">
    <property type="entry name" value="ET TRANSLATION PRODUCT-RELATED"/>
    <property type="match status" value="1"/>
</dbReference>
<dbReference type="GO" id="GO:0016020">
    <property type="term" value="C:membrane"/>
    <property type="evidence" value="ECO:0007669"/>
    <property type="project" value="UniProtKB-SubCell"/>
</dbReference>
<accession>A0A3A2ZBR0</accession>
<comment type="subcellular location">
    <subcellularLocation>
        <location evidence="1">Membrane</location>
        <topology evidence="1">Multi-pass membrane protein</topology>
    </subcellularLocation>
</comment>
<dbReference type="InterPro" id="IPR051617">
    <property type="entry name" value="UNC-93-like_regulator"/>
</dbReference>
<reference evidence="7" key="1">
    <citation type="submission" date="2017-02" db="EMBL/GenBank/DDBJ databases">
        <authorList>
            <person name="Tafer H."/>
            <person name="Lopandic K."/>
        </authorList>
    </citation>
    <scope>NUCLEOTIDE SEQUENCE [LARGE SCALE GENOMIC DNA]</scope>
    <source>
        <strain evidence="7">CBS 366.77</strain>
    </source>
</reference>
<organism evidence="6 7">
    <name type="scientific">Aspergillus sclerotialis</name>
    <dbReference type="NCBI Taxonomy" id="2070753"/>
    <lineage>
        <taxon>Eukaryota</taxon>
        <taxon>Fungi</taxon>
        <taxon>Dikarya</taxon>
        <taxon>Ascomycota</taxon>
        <taxon>Pezizomycotina</taxon>
        <taxon>Eurotiomycetes</taxon>
        <taxon>Eurotiomycetidae</taxon>
        <taxon>Eurotiales</taxon>
        <taxon>Aspergillaceae</taxon>
        <taxon>Aspergillus</taxon>
        <taxon>Aspergillus subgen. Polypaecilum</taxon>
    </lineage>
</organism>
<evidence type="ECO:0000256" key="5">
    <source>
        <dbReference type="SAM" id="Phobius"/>
    </source>
</evidence>
<name>A0A3A2ZBR0_9EURO</name>
<feature type="transmembrane region" description="Helical" evidence="5">
    <location>
        <begin position="393"/>
        <end position="413"/>
    </location>
</feature>
<evidence type="ECO:0000256" key="3">
    <source>
        <dbReference type="ARBA" id="ARBA00022989"/>
    </source>
</evidence>
<protein>
    <submittedName>
        <fullName evidence="6">DUF895 domain membrane protein</fullName>
    </submittedName>
</protein>
<dbReference type="Proteomes" id="UP000266188">
    <property type="component" value="Unassembled WGS sequence"/>
</dbReference>
<keyword evidence="7" id="KW-1185">Reference proteome</keyword>
<dbReference type="Gene3D" id="1.20.1250.20">
    <property type="entry name" value="MFS general substrate transporter like domains"/>
    <property type="match status" value="1"/>
</dbReference>
<evidence type="ECO:0000256" key="1">
    <source>
        <dbReference type="ARBA" id="ARBA00004141"/>
    </source>
</evidence>
<evidence type="ECO:0000313" key="7">
    <source>
        <dbReference type="Proteomes" id="UP000266188"/>
    </source>
</evidence>
<feature type="transmembrane region" description="Helical" evidence="5">
    <location>
        <begin position="151"/>
        <end position="175"/>
    </location>
</feature>
<evidence type="ECO:0000313" key="6">
    <source>
        <dbReference type="EMBL" id="RJE20562.1"/>
    </source>
</evidence>
<evidence type="ECO:0000256" key="4">
    <source>
        <dbReference type="ARBA" id="ARBA00023136"/>
    </source>
</evidence>
<dbReference type="Pfam" id="PF07690">
    <property type="entry name" value="MFS_1"/>
    <property type="match status" value="1"/>
</dbReference>
<dbReference type="AlphaFoldDB" id="A0A3A2ZBR0"/>
<feature type="transmembrane region" description="Helical" evidence="5">
    <location>
        <begin position="62"/>
        <end position="80"/>
    </location>
</feature>
<keyword evidence="4 5" id="KW-0472">Membrane</keyword>